<dbReference type="VEuPathDB" id="CryptoDB:GNI_123330"/>
<comment type="caution">
    <text evidence="2">The sequence shown here is derived from an EMBL/GenBank/DDBJ whole genome shotgun (WGS) entry which is preliminary data.</text>
</comment>
<accession>A0A023B2E4</accession>
<dbReference type="AlphaFoldDB" id="A0A023B2E4"/>
<proteinExistence type="predicted"/>
<dbReference type="Proteomes" id="UP000019763">
    <property type="component" value="Unassembled WGS sequence"/>
</dbReference>
<organism evidence="2 3">
    <name type="scientific">Gregarina niphandrodes</name>
    <name type="common">Septate eugregarine</name>
    <dbReference type="NCBI Taxonomy" id="110365"/>
    <lineage>
        <taxon>Eukaryota</taxon>
        <taxon>Sar</taxon>
        <taxon>Alveolata</taxon>
        <taxon>Apicomplexa</taxon>
        <taxon>Conoidasida</taxon>
        <taxon>Gregarinasina</taxon>
        <taxon>Eugregarinorida</taxon>
        <taxon>Gregarinidae</taxon>
        <taxon>Gregarina</taxon>
    </lineage>
</organism>
<feature type="region of interest" description="Disordered" evidence="1">
    <location>
        <begin position="203"/>
        <end position="232"/>
    </location>
</feature>
<evidence type="ECO:0000313" key="3">
    <source>
        <dbReference type="Proteomes" id="UP000019763"/>
    </source>
</evidence>
<dbReference type="SUPFAM" id="SSF54495">
    <property type="entry name" value="UBC-like"/>
    <property type="match status" value="1"/>
</dbReference>
<reference evidence="2" key="1">
    <citation type="submission" date="2013-12" db="EMBL/GenBank/DDBJ databases">
        <authorList>
            <person name="Omoto C.K."/>
            <person name="Sibley D."/>
            <person name="Venepally P."/>
            <person name="Hadjithomas M."/>
            <person name="Karamycheva S."/>
            <person name="Brunk B."/>
            <person name="Roos D."/>
            <person name="Caler E."/>
            <person name="Lorenzi H."/>
        </authorList>
    </citation>
    <scope>NUCLEOTIDE SEQUENCE</scope>
</reference>
<dbReference type="GeneID" id="22914328"/>
<gene>
    <name evidence="2" type="ORF">GNI_123330</name>
</gene>
<dbReference type="RefSeq" id="XP_011131907.1">
    <property type="nucleotide sequence ID" value="XM_011133605.1"/>
</dbReference>
<dbReference type="EMBL" id="AFNH02000921">
    <property type="protein sequence ID" value="EZG51796.1"/>
    <property type="molecule type" value="Genomic_DNA"/>
</dbReference>
<protein>
    <submittedName>
        <fullName evidence="2">Ubiquitin-conjugating enzyme</fullName>
    </submittedName>
</protein>
<name>A0A023B2E4_GRENI</name>
<dbReference type="Gene3D" id="3.10.110.10">
    <property type="entry name" value="Ubiquitin Conjugating Enzyme"/>
    <property type="match status" value="1"/>
</dbReference>
<dbReference type="InterPro" id="IPR016135">
    <property type="entry name" value="UBQ-conjugating_enzyme/RWD"/>
</dbReference>
<sequence length="322" mass="36517">MEGLREVVALKVSNRERGYHKPEAWLLEALDQMGDCSDFVETTAKAEYLFNAQNPIEGVYIFFGDKAGYLHDLCVEFTISFPMNYPDQPVEVIFHHDIVHPHIAGKKLSRFGDCDHQSTDDSGHFYVRDLIDWNAVEHSTLHVLAAIKSMLFQPLEQPKILTEKSKGVRNRKALEELLKGQGCLQLWRERYIRSQINVSNKTRLSSRQDSARAPYDSPDADKGRNTLSNKFGSSSLEGGMYVNKRRSSIGTVEKPSVDLVVPASLKPYIADALNLEEISAQIDTHVNIMLKRLQADEKVGLFHIVNERVDVIHSDLQALLKW</sequence>
<evidence type="ECO:0000313" key="2">
    <source>
        <dbReference type="EMBL" id="EZG51796.1"/>
    </source>
</evidence>
<keyword evidence="3" id="KW-1185">Reference proteome</keyword>
<evidence type="ECO:0000256" key="1">
    <source>
        <dbReference type="SAM" id="MobiDB-lite"/>
    </source>
</evidence>